<dbReference type="InterPro" id="IPR027417">
    <property type="entry name" value="P-loop_NTPase"/>
</dbReference>
<dbReference type="Gene3D" id="3.40.50.300">
    <property type="entry name" value="P-loop containing nucleotide triphosphate hydrolases"/>
    <property type="match status" value="1"/>
</dbReference>
<dbReference type="InterPro" id="IPR012853">
    <property type="entry name" value="CPT"/>
</dbReference>
<evidence type="ECO:0000313" key="1">
    <source>
        <dbReference type="EMBL" id="MCE2594598.1"/>
    </source>
</evidence>
<dbReference type="EMBL" id="JAIMJA010000006">
    <property type="protein sequence ID" value="MCE2594598.1"/>
    <property type="molecule type" value="Genomic_DNA"/>
</dbReference>
<reference evidence="1 2" key="1">
    <citation type="journal article" date="2022" name="Environ. Microbiol. Rep.">
        <title>Eco-phylogenetic analyses reveal divergent evolution of vitamin B12 metabolism in the marine bacterial family 'Psychromonadaceae'.</title>
        <authorList>
            <person name="Jin X."/>
            <person name="Yang Y."/>
            <person name="Cao H."/>
            <person name="Gao B."/>
            <person name="Zhao Z."/>
        </authorList>
    </citation>
    <scope>NUCLEOTIDE SEQUENCE [LARGE SCALE GENOMIC DNA]</scope>
    <source>
        <strain evidence="1 2">MKS20</strain>
    </source>
</reference>
<keyword evidence="2" id="KW-1185">Reference proteome</keyword>
<organism evidence="1 2">
    <name type="scientific">Motilimonas cestriensis</name>
    <dbReference type="NCBI Taxonomy" id="2742685"/>
    <lineage>
        <taxon>Bacteria</taxon>
        <taxon>Pseudomonadati</taxon>
        <taxon>Pseudomonadota</taxon>
        <taxon>Gammaproteobacteria</taxon>
        <taxon>Alteromonadales</taxon>
        <taxon>Alteromonadales genera incertae sedis</taxon>
        <taxon>Motilimonas</taxon>
    </lineage>
</organism>
<dbReference type="RefSeq" id="WP_233052135.1">
    <property type="nucleotide sequence ID" value="NZ_JAIMJA010000006.1"/>
</dbReference>
<dbReference type="SUPFAM" id="SSF52540">
    <property type="entry name" value="P-loop containing nucleoside triphosphate hydrolases"/>
    <property type="match status" value="1"/>
</dbReference>
<sequence length="174" mass="19067">MLPQVILLNGTGSSGKTSIAKELQEQLPQQYLNFSIDSVLYALPPSDLQHMIKGEPITRGGYDYAKLVDGYHRCLPGLLDAGCCLIIDNAWIDGAEVDALLTMLSSYRVFTVGVHCDLAVAQAREKARGDRAIGLAEYEFPLVHRHFNYDFTLDSSAISPAQGAQLILDQLLVD</sequence>
<comment type="caution">
    <text evidence="1">The sequence shown here is derived from an EMBL/GenBank/DDBJ whole genome shotgun (WGS) entry which is preliminary data.</text>
</comment>
<name>A0ABS8W7R9_9GAMM</name>
<proteinExistence type="predicted"/>
<dbReference type="PIRSF" id="PIRSF007531">
    <property type="entry name" value="CPT"/>
    <property type="match status" value="1"/>
</dbReference>
<dbReference type="Pfam" id="PF07931">
    <property type="entry name" value="CPT"/>
    <property type="match status" value="1"/>
</dbReference>
<evidence type="ECO:0000313" key="2">
    <source>
        <dbReference type="Proteomes" id="UP001201273"/>
    </source>
</evidence>
<accession>A0ABS8W7R9</accession>
<gene>
    <name evidence="1" type="ORF">K6Y31_07200</name>
</gene>
<dbReference type="Proteomes" id="UP001201273">
    <property type="component" value="Unassembled WGS sequence"/>
</dbReference>
<protein>
    <submittedName>
        <fullName evidence="1">Chloramphenicol phosphotransferase CPT family protein</fullName>
    </submittedName>
</protein>